<feature type="compositionally biased region" description="Basic and acidic residues" evidence="1">
    <location>
        <begin position="130"/>
        <end position="139"/>
    </location>
</feature>
<protein>
    <submittedName>
        <fullName evidence="2">Uncharacterized protein</fullName>
    </submittedName>
</protein>
<gene>
    <name evidence="2" type="ORF">XENORESO_006429</name>
</gene>
<name>A0ABV0W1D8_9TELE</name>
<sequence>MDLNKLAETVTCGIWALYKQARNKLTKEIRETKRSYSEKLKNSFSANDPAAVWGWSEKHHCLQEPGDPLSRRVPECIMRTFTMLPKTNSDTERREIPLKQPSPEESPSGVTLPLLHGPGSVLLSATGETTRLKKENSHT</sequence>
<accession>A0ABV0W1D8</accession>
<organism evidence="2 3">
    <name type="scientific">Xenotaenia resolanae</name>
    <dbReference type="NCBI Taxonomy" id="208358"/>
    <lineage>
        <taxon>Eukaryota</taxon>
        <taxon>Metazoa</taxon>
        <taxon>Chordata</taxon>
        <taxon>Craniata</taxon>
        <taxon>Vertebrata</taxon>
        <taxon>Euteleostomi</taxon>
        <taxon>Actinopterygii</taxon>
        <taxon>Neopterygii</taxon>
        <taxon>Teleostei</taxon>
        <taxon>Neoteleostei</taxon>
        <taxon>Acanthomorphata</taxon>
        <taxon>Ovalentaria</taxon>
        <taxon>Atherinomorphae</taxon>
        <taxon>Cyprinodontiformes</taxon>
        <taxon>Goodeidae</taxon>
        <taxon>Xenotaenia</taxon>
    </lineage>
</organism>
<proteinExistence type="predicted"/>
<feature type="region of interest" description="Disordered" evidence="1">
    <location>
        <begin position="82"/>
        <end position="139"/>
    </location>
</feature>
<reference evidence="2 3" key="1">
    <citation type="submission" date="2021-06" db="EMBL/GenBank/DDBJ databases">
        <authorList>
            <person name="Palmer J.M."/>
        </authorList>
    </citation>
    <scope>NUCLEOTIDE SEQUENCE [LARGE SCALE GENOMIC DNA]</scope>
    <source>
        <strain evidence="2 3">XR_2019</strain>
        <tissue evidence="2">Muscle</tissue>
    </source>
</reference>
<dbReference type="Proteomes" id="UP001444071">
    <property type="component" value="Unassembled WGS sequence"/>
</dbReference>
<keyword evidence="3" id="KW-1185">Reference proteome</keyword>
<evidence type="ECO:0000256" key="1">
    <source>
        <dbReference type="SAM" id="MobiDB-lite"/>
    </source>
</evidence>
<evidence type="ECO:0000313" key="3">
    <source>
        <dbReference type="Proteomes" id="UP001444071"/>
    </source>
</evidence>
<dbReference type="EMBL" id="JAHRIM010022209">
    <property type="protein sequence ID" value="MEQ2263342.1"/>
    <property type="molecule type" value="Genomic_DNA"/>
</dbReference>
<comment type="caution">
    <text evidence="2">The sequence shown here is derived from an EMBL/GenBank/DDBJ whole genome shotgun (WGS) entry which is preliminary data.</text>
</comment>
<evidence type="ECO:0000313" key="2">
    <source>
        <dbReference type="EMBL" id="MEQ2263342.1"/>
    </source>
</evidence>